<sequence length="247" mass="26348">MNGATPEILTLRLPIVNAYLVRGRRWVLIDAGAPGDEGRILLAAERHGVRPRDIGLILLTHGHVDHFGAAAALQRATGAPIAVHRADAGYPRNGRNPDMRATGFEGRIFRPFLPWSGPTLEPDIAFADDFDPAPYGLDATVIPVPGHSPGSVAFPLSGGALIAGDLLRGGFLGGRLAPQRPNPPFYAADRSQLTASLQKVLALPLGTLYVGHGGPLTAAAVRRRYDHATHYRPSATRDIHGLPESRE</sequence>
<dbReference type="InterPro" id="IPR036866">
    <property type="entry name" value="RibonucZ/Hydroxyglut_hydro"/>
</dbReference>
<evidence type="ECO:0000259" key="1">
    <source>
        <dbReference type="SMART" id="SM00849"/>
    </source>
</evidence>
<dbReference type="AlphaFoldDB" id="A0A6J4VY65"/>
<dbReference type="PANTHER" id="PTHR42951:SF17">
    <property type="entry name" value="METALLO-BETA-LACTAMASE DOMAIN-CONTAINING PROTEIN"/>
    <property type="match status" value="1"/>
</dbReference>
<accession>A0A6J4VY65</accession>
<reference evidence="2" key="1">
    <citation type="submission" date="2020-02" db="EMBL/GenBank/DDBJ databases">
        <authorList>
            <person name="Meier V. D."/>
        </authorList>
    </citation>
    <scope>NUCLEOTIDE SEQUENCE</scope>
    <source>
        <strain evidence="2">AVDCRST_MAG18</strain>
    </source>
</reference>
<protein>
    <recommendedName>
        <fullName evidence="1">Metallo-beta-lactamase domain-containing protein</fullName>
    </recommendedName>
</protein>
<dbReference type="Gene3D" id="3.60.15.10">
    <property type="entry name" value="Ribonuclease Z/Hydroxyacylglutathione hydrolase-like"/>
    <property type="match status" value="1"/>
</dbReference>
<dbReference type="CDD" id="cd07721">
    <property type="entry name" value="yflN-like_MBL-fold"/>
    <property type="match status" value="1"/>
</dbReference>
<dbReference type="SMART" id="SM00849">
    <property type="entry name" value="Lactamase_B"/>
    <property type="match status" value="1"/>
</dbReference>
<feature type="domain" description="Metallo-beta-lactamase" evidence="1">
    <location>
        <begin position="15"/>
        <end position="212"/>
    </location>
</feature>
<proteinExistence type="predicted"/>
<evidence type="ECO:0000313" key="2">
    <source>
        <dbReference type="EMBL" id="CAA9590286.1"/>
    </source>
</evidence>
<gene>
    <name evidence="2" type="ORF">AVDCRST_MAG18-4959</name>
</gene>
<organism evidence="2">
    <name type="scientific">uncultured Thermomicrobiales bacterium</name>
    <dbReference type="NCBI Taxonomy" id="1645740"/>
    <lineage>
        <taxon>Bacteria</taxon>
        <taxon>Pseudomonadati</taxon>
        <taxon>Thermomicrobiota</taxon>
        <taxon>Thermomicrobia</taxon>
        <taxon>Thermomicrobiales</taxon>
        <taxon>environmental samples</taxon>
    </lineage>
</organism>
<dbReference type="PANTHER" id="PTHR42951">
    <property type="entry name" value="METALLO-BETA-LACTAMASE DOMAIN-CONTAINING"/>
    <property type="match status" value="1"/>
</dbReference>
<dbReference type="SUPFAM" id="SSF56281">
    <property type="entry name" value="Metallo-hydrolase/oxidoreductase"/>
    <property type="match status" value="1"/>
</dbReference>
<dbReference type="EMBL" id="CADCWN010000397">
    <property type="protein sequence ID" value="CAA9590286.1"/>
    <property type="molecule type" value="Genomic_DNA"/>
</dbReference>
<dbReference type="InterPro" id="IPR050855">
    <property type="entry name" value="NDM-1-like"/>
</dbReference>
<name>A0A6J4VY65_9BACT</name>
<dbReference type="InterPro" id="IPR001279">
    <property type="entry name" value="Metallo-B-lactamas"/>
</dbReference>
<dbReference type="Pfam" id="PF00753">
    <property type="entry name" value="Lactamase_B"/>
    <property type="match status" value="1"/>
</dbReference>